<evidence type="ECO:0000313" key="5">
    <source>
        <dbReference type="Proteomes" id="UP000006727"/>
    </source>
</evidence>
<feature type="region of interest" description="Disordered" evidence="1">
    <location>
        <begin position="76"/>
        <end position="102"/>
    </location>
</feature>
<feature type="compositionally biased region" description="Pro residues" evidence="1">
    <location>
        <begin position="83"/>
        <end position="93"/>
    </location>
</feature>
<dbReference type="EMBL" id="ABEU02000007">
    <property type="protein sequence ID" value="PNR51581.1"/>
    <property type="molecule type" value="Genomic_DNA"/>
</dbReference>
<feature type="chain" id="PRO_5036043003" description="Secreted protein" evidence="2">
    <location>
        <begin position="30"/>
        <end position="121"/>
    </location>
</feature>
<reference evidence="3 5" key="2">
    <citation type="journal article" date="2018" name="Plant J.">
        <title>The Physcomitrella patens chromosome-scale assembly reveals moss genome structure and evolution.</title>
        <authorList>
            <person name="Lang D."/>
            <person name="Ullrich K.K."/>
            <person name="Murat F."/>
            <person name="Fuchs J."/>
            <person name="Jenkins J."/>
            <person name="Haas F.B."/>
            <person name="Piednoel M."/>
            <person name="Gundlach H."/>
            <person name="Van Bel M."/>
            <person name="Meyberg R."/>
            <person name="Vives C."/>
            <person name="Morata J."/>
            <person name="Symeonidi A."/>
            <person name="Hiss M."/>
            <person name="Muchero W."/>
            <person name="Kamisugi Y."/>
            <person name="Saleh O."/>
            <person name="Blanc G."/>
            <person name="Decker E.L."/>
            <person name="van Gessel N."/>
            <person name="Grimwood J."/>
            <person name="Hayes R.D."/>
            <person name="Graham S.W."/>
            <person name="Gunter L.E."/>
            <person name="McDaniel S.F."/>
            <person name="Hoernstein S.N.W."/>
            <person name="Larsson A."/>
            <person name="Li F.W."/>
            <person name="Perroud P.F."/>
            <person name="Phillips J."/>
            <person name="Ranjan P."/>
            <person name="Rokshar D.S."/>
            <person name="Rothfels C.J."/>
            <person name="Schneider L."/>
            <person name="Shu S."/>
            <person name="Stevenson D.W."/>
            <person name="Thummler F."/>
            <person name="Tillich M."/>
            <person name="Villarreal Aguilar J.C."/>
            <person name="Widiez T."/>
            <person name="Wong G.K."/>
            <person name="Wymore A."/>
            <person name="Zhang Y."/>
            <person name="Zimmer A.D."/>
            <person name="Quatrano R.S."/>
            <person name="Mayer K.F.X."/>
            <person name="Goodstein D."/>
            <person name="Casacuberta J.M."/>
            <person name="Vandepoele K."/>
            <person name="Reski R."/>
            <person name="Cuming A.C."/>
            <person name="Tuskan G.A."/>
            <person name="Maumus F."/>
            <person name="Salse J."/>
            <person name="Schmutz J."/>
            <person name="Rensing S.A."/>
        </authorList>
    </citation>
    <scope>NUCLEOTIDE SEQUENCE [LARGE SCALE GENOMIC DNA]</scope>
    <source>
        <strain evidence="4 5">cv. Gransden 2004</strain>
    </source>
</reference>
<reference evidence="3 5" key="1">
    <citation type="journal article" date="2008" name="Science">
        <title>The Physcomitrella genome reveals evolutionary insights into the conquest of land by plants.</title>
        <authorList>
            <person name="Rensing S."/>
            <person name="Lang D."/>
            <person name="Zimmer A."/>
            <person name="Terry A."/>
            <person name="Salamov A."/>
            <person name="Shapiro H."/>
            <person name="Nishiyama T."/>
            <person name="Perroud P.-F."/>
            <person name="Lindquist E."/>
            <person name="Kamisugi Y."/>
            <person name="Tanahashi T."/>
            <person name="Sakakibara K."/>
            <person name="Fujita T."/>
            <person name="Oishi K."/>
            <person name="Shin-I T."/>
            <person name="Kuroki Y."/>
            <person name="Toyoda A."/>
            <person name="Suzuki Y."/>
            <person name="Hashimoto A."/>
            <person name="Yamaguchi K."/>
            <person name="Sugano A."/>
            <person name="Kohara Y."/>
            <person name="Fujiyama A."/>
            <person name="Anterola A."/>
            <person name="Aoki S."/>
            <person name="Ashton N."/>
            <person name="Barbazuk W.B."/>
            <person name="Barker E."/>
            <person name="Bennetzen J."/>
            <person name="Bezanilla M."/>
            <person name="Blankenship R."/>
            <person name="Cho S.H."/>
            <person name="Dutcher S."/>
            <person name="Estelle M."/>
            <person name="Fawcett J.A."/>
            <person name="Gundlach H."/>
            <person name="Hanada K."/>
            <person name="Heyl A."/>
            <person name="Hicks K.A."/>
            <person name="Hugh J."/>
            <person name="Lohr M."/>
            <person name="Mayer K."/>
            <person name="Melkozernov A."/>
            <person name="Murata T."/>
            <person name="Nelson D."/>
            <person name="Pils B."/>
            <person name="Prigge M."/>
            <person name="Reiss B."/>
            <person name="Renner T."/>
            <person name="Rombauts S."/>
            <person name="Rushton P."/>
            <person name="Sanderfoot A."/>
            <person name="Schween G."/>
            <person name="Shiu S.-H."/>
            <person name="Stueber K."/>
            <person name="Theodoulou F.L."/>
            <person name="Tu H."/>
            <person name="Van de Peer Y."/>
            <person name="Verrier P.J."/>
            <person name="Waters E."/>
            <person name="Wood A."/>
            <person name="Yang L."/>
            <person name="Cove D."/>
            <person name="Cuming A."/>
            <person name="Hasebe M."/>
            <person name="Lucas S."/>
            <person name="Mishler D.B."/>
            <person name="Reski R."/>
            <person name="Grigoriev I."/>
            <person name="Quatrano R.S."/>
            <person name="Boore J.L."/>
        </authorList>
    </citation>
    <scope>NUCLEOTIDE SEQUENCE [LARGE SCALE GENOMIC DNA]</scope>
    <source>
        <strain evidence="4 5">cv. Gransden 2004</strain>
    </source>
</reference>
<dbReference type="InParanoid" id="A0A2K1KCU9"/>
<organism evidence="3">
    <name type="scientific">Physcomitrium patens</name>
    <name type="common">Spreading-leaved earth moss</name>
    <name type="synonym">Physcomitrella patens</name>
    <dbReference type="NCBI Taxonomy" id="3218"/>
    <lineage>
        <taxon>Eukaryota</taxon>
        <taxon>Viridiplantae</taxon>
        <taxon>Streptophyta</taxon>
        <taxon>Embryophyta</taxon>
        <taxon>Bryophyta</taxon>
        <taxon>Bryophytina</taxon>
        <taxon>Bryopsida</taxon>
        <taxon>Funariidae</taxon>
        <taxon>Funariales</taxon>
        <taxon>Funariaceae</taxon>
        <taxon>Physcomitrium</taxon>
    </lineage>
</organism>
<evidence type="ECO:0008006" key="6">
    <source>
        <dbReference type="Google" id="ProtNLM"/>
    </source>
</evidence>
<feature type="signal peptide" evidence="2">
    <location>
        <begin position="1"/>
        <end position="29"/>
    </location>
</feature>
<feature type="compositionally biased region" description="Polar residues" evidence="1">
    <location>
        <begin position="32"/>
        <end position="50"/>
    </location>
</feature>
<evidence type="ECO:0000256" key="1">
    <source>
        <dbReference type="SAM" id="MobiDB-lite"/>
    </source>
</evidence>
<feature type="region of interest" description="Disordered" evidence="1">
    <location>
        <begin position="32"/>
        <end position="59"/>
    </location>
</feature>
<evidence type="ECO:0000313" key="4">
    <source>
        <dbReference type="EnsemblPlants" id="PAC:32922974.CDS.1"/>
    </source>
</evidence>
<name>A0A2K1KCU9_PHYPA</name>
<keyword evidence="2" id="KW-0732">Signal</keyword>
<keyword evidence="5" id="KW-1185">Reference proteome</keyword>
<dbReference type="Proteomes" id="UP000006727">
    <property type="component" value="Chromosome 7"/>
</dbReference>
<reference evidence="4" key="3">
    <citation type="submission" date="2020-12" db="UniProtKB">
        <authorList>
            <consortium name="EnsemblPlants"/>
        </authorList>
    </citation>
    <scope>IDENTIFICATION</scope>
</reference>
<dbReference type="AlphaFoldDB" id="A0A2K1KCU9"/>
<protein>
    <recommendedName>
        <fullName evidence="6">Secreted protein</fullName>
    </recommendedName>
</protein>
<gene>
    <name evidence="3" type="ORF">PHYPA_010768</name>
</gene>
<dbReference type="EnsemblPlants" id="Pp3c7_23699V3.1">
    <property type="protein sequence ID" value="PAC:32922974.CDS.1"/>
    <property type="gene ID" value="Pp3c7_23699"/>
</dbReference>
<evidence type="ECO:0000313" key="3">
    <source>
        <dbReference type="EMBL" id="PNR51581.1"/>
    </source>
</evidence>
<proteinExistence type="predicted"/>
<sequence length="121" mass="13381">MRVNSHASPARATWTRLLVLVMLQLLTRCQHTPSLQIQKPGSKATRNSNVDDLGMTDNPSRLRFATDEMVSCTVSLPSRETPSPAPRALPPRPSLSATARVPMPRRQHAECVTFVLVLSPR</sequence>
<evidence type="ECO:0000256" key="2">
    <source>
        <dbReference type="SAM" id="SignalP"/>
    </source>
</evidence>
<dbReference type="Gramene" id="Pp3c7_23699V3.1">
    <property type="protein sequence ID" value="PAC:32922974.CDS.1"/>
    <property type="gene ID" value="Pp3c7_23699"/>
</dbReference>
<accession>A0A2K1KCU9</accession>